<gene>
    <name evidence="3" type="ORF">EPUL_005944</name>
</gene>
<dbReference type="InterPro" id="IPR051825">
    <property type="entry name" value="SRCIN1"/>
</dbReference>
<proteinExistence type="predicted"/>
<reference evidence="3 4" key="1">
    <citation type="submission" date="2017-10" db="EMBL/GenBank/DDBJ databases">
        <title>Development of genomic resources for the powdery mildew, Erysiphe pulchra.</title>
        <authorList>
            <person name="Wadl P.A."/>
            <person name="Mack B.M."/>
            <person name="Moore G."/>
            <person name="Beltz S.B."/>
        </authorList>
    </citation>
    <scope>NUCLEOTIDE SEQUENCE [LARGE SCALE GENOMIC DNA]</scope>
    <source>
        <strain evidence="3">Cflorida</strain>
    </source>
</reference>
<organism evidence="3 4">
    <name type="scientific">Erysiphe pulchra</name>
    <dbReference type="NCBI Taxonomy" id="225359"/>
    <lineage>
        <taxon>Eukaryota</taxon>
        <taxon>Fungi</taxon>
        <taxon>Dikarya</taxon>
        <taxon>Ascomycota</taxon>
        <taxon>Pezizomycotina</taxon>
        <taxon>Leotiomycetes</taxon>
        <taxon>Erysiphales</taxon>
        <taxon>Erysiphaceae</taxon>
        <taxon>Erysiphe</taxon>
    </lineage>
</organism>
<dbReference type="STRING" id="225359.A0A2S4PL45"/>
<comment type="caution">
    <text evidence="3">The sequence shown here is derived from an EMBL/GenBank/DDBJ whole genome shotgun (WGS) entry which is preliminary data.</text>
</comment>
<dbReference type="EMBL" id="PEDP01002308">
    <property type="protein sequence ID" value="POS82744.1"/>
    <property type="molecule type" value="Genomic_DNA"/>
</dbReference>
<name>A0A2S4PL45_9PEZI</name>
<dbReference type="GO" id="GO:0005519">
    <property type="term" value="F:cytoskeletal regulatory protein binding"/>
    <property type="evidence" value="ECO:0007669"/>
    <property type="project" value="InterPro"/>
</dbReference>
<evidence type="ECO:0000313" key="3">
    <source>
        <dbReference type="EMBL" id="POS82744.1"/>
    </source>
</evidence>
<dbReference type="SMART" id="SM00806">
    <property type="entry name" value="AIP3"/>
    <property type="match status" value="1"/>
</dbReference>
<dbReference type="PANTHER" id="PTHR22741:SF10">
    <property type="entry name" value="COILED-COIL DOMAIN-CONTAINING PROTEIN CG32809"/>
    <property type="match status" value="1"/>
</dbReference>
<dbReference type="AlphaFoldDB" id="A0A2S4PL45"/>
<dbReference type="OrthoDB" id="783096at2759"/>
<dbReference type="Gene3D" id="1.20.58.1540">
    <property type="entry name" value="Actin interacting protein 3, C-terminal domain"/>
    <property type="match status" value="1"/>
</dbReference>
<accession>A0A2S4PL45</accession>
<protein>
    <recommendedName>
        <fullName evidence="2">Actin interacting protein 3 C-terminal domain-containing protein</fullName>
    </recommendedName>
</protein>
<evidence type="ECO:0000313" key="4">
    <source>
        <dbReference type="Proteomes" id="UP000237438"/>
    </source>
</evidence>
<dbReference type="Proteomes" id="UP000237438">
    <property type="component" value="Unassembled WGS sequence"/>
</dbReference>
<evidence type="ECO:0000259" key="2">
    <source>
        <dbReference type="SMART" id="SM00806"/>
    </source>
</evidence>
<dbReference type="InterPro" id="IPR022782">
    <property type="entry name" value="AIP3-like_C"/>
</dbReference>
<feature type="non-terminal residue" evidence="3">
    <location>
        <position position="662"/>
    </location>
</feature>
<feature type="domain" description="Actin interacting protein 3 C-terminal" evidence="2">
    <location>
        <begin position="315"/>
        <end position="662"/>
    </location>
</feature>
<dbReference type="InterPro" id="IPR005613">
    <property type="entry name" value="AIP3_C"/>
</dbReference>
<dbReference type="InterPro" id="IPR056279">
    <property type="entry name" value="Aip3p_Bud6_N"/>
</dbReference>
<keyword evidence="4" id="KW-1185">Reference proteome</keyword>
<keyword evidence="1" id="KW-0175">Coiled coil</keyword>
<dbReference type="Pfam" id="PF23153">
    <property type="entry name" value="Aip3p_Bud6_N"/>
    <property type="match status" value="1"/>
</dbReference>
<dbReference type="Pfam" id="PF03915">
    <property type="entry name" value="AIP3"/>
    <property type="match status" value="1"/>
</dbReference>
<dbReference type="PANTHER" id="PTHR22741">
    <property type="entry name" value="P140CAP/SNIP-RELATED"/>
    <property type="match status" value="1"/>
</dbReference>
<dbReference type="GO" id="GO:0005737">
    <property type="term" value="C:cytoplasm"/>
    <property type="evidence" value="ECO:0007669"/>
    <property type="project" value="TreeGrafter"/>
</dbReference>
<evidence type="ECO:0000256" key="1">
    <source>
        <dbReference type="ARBA" id="ARBA00023054"/>
    </source>
</evidence>
<feature type="non-terminal residue" evidence="3">
    <location>
        <position position="1"/>
    </location>
</feature>
<sequence>VTSQSTQFIPQQNPQPRLQPTSNLISQQLLIIEKSIKNISDVINQLLEMLKQWSKQQASNEQVSDVYICFENEFDHACEVFAAFNFNNSDLEHHADLLHIALKATLSQNATEEGFENTLRQLQNLTNVILLGLKCKQEKLRHSLIEEVKGSEYVSENIQTGTGITLSLGSFTKDNSLIENDVEKIKEHTSSTQTDCAIKNHDISLSFLGREKTTRDYLPPIITREENLSSPLPPPPMSSKNAFAVLERRGILKTRASRIYSTDQTCKPICDPPENCQNLGTGLNKIKDTSALKKENQFLLTPPLTPLPQNNLTLFLQYKTIVKKFILSGGYSNLSITRLQFAFIEKFDWNNNNHCNRLPDIYIEDPLSGIWHVLEDLSDVKDGSLLVLNVEALDEAKCLEDEGSDGIKKIIEDIKVAVGEQKATIQQVLDRQQVTAKELNQIQANVSSISEDINHRTAQNCTTLVPRNIKILGQEEKVDGFNRDLLNLRQSYSSHQSEIQKSLNAVCKVSEDLQKAVAEACLSDTINDFGRKYVENKKKSINGQCDKLVSNVDELMNAVKDLRLDVAVRCVEPPPRKLQTVFKDMALADMELKKMKKVIIGEKPVWNKTWDKEIQRVRDDKENMRIYEGLVDELQDDVTKASRILALVKPGPKVQTKIPQAS</sequence>
<dbReference type="GO" id="GO:0030010">
    <property type="term" value="P:establishment of cell polarity"/>
    <property type="evidence" value="ECO:0007669"/>
    <property type="project" value="TreeGrafter"/>
</dbReference>
<dbReference type="GO" id="GO:0051286">
    <property type="term" value="C:cell tip"/>
    <property type="evidence" value="ECO:0007669"/>
    <property type="project" value="TreeGrafter"/>
</dbReference>